<evidence type="ECO:0000313" key="10">
    <source>
        <dbReference type="Proteomes" id="UP000002258"/>
    </source>
</evidence>
<dbReference type="HOGENOM" id="CLU_003181_2_0_1"/>
<dbReference type="SUPFAM" id="SSF54631">
    <property type="entry name" value="CBS-domain pair"/>
    <property type="match status" value="1"/>
</dbReference>
<keyword evidence="3 8" id="KW-0812">Transmembrane</keyword>
<feature type="transmembrane region" description="Helical" evidence="8">
    <location>
        <begin position="62"/>
        <end position="85"/>
    </location>
</feature>
<dbReference type="GO" id="GO:0005886">
    <property type="term" value="C:plasma membrane"/>
    <property type="evidence" value="ECO:0007669"/>
    <property type="project" value="TreeGrafter"/>
</dbReference>
<dbReference type="GO" id="GO:0005794">
    <property type="term" value="C:Golgi apparatus"/>
    <property type="evidence" value="ECO:0007669"/>
    <property type="project" value="TreeGrafter"/>
</dbReference>
<evidence type="ECO:0000256" key="8">
    <source>
        <dbReference type="SAM" id="Phobius"/>
    </source>
</evidence>
<evidence type="ECO:0000256" key="7">
    <source>
        <dbReference type="ARBA" id="ARBA00023214"/>
    </source>
</evidence>
<feature type="transmembrane region" description="Helical" evidence="8">
    <location>
        <begin position="481"/>
        <end position="501"/>
    </location>
</feature>
<sequence>TLYTLRNYYNDFTTIDWAKAFISTNRFNYELEKNTWIQDDYETSESTSGKRRTPIPFYYKSYLVLGKWVLIVIIGFVFSLIAFAIDKFEILLIGFKHGYCRTNWFASQVSCCANSVAGPTSSESYPSSMMYMNVFKSGYLLNTRNNLEVCPDWISWSAIFSKEPLYNLFRFDFLIYVVLTVVLAQLACIITLSTKLTGGVTGTNEEHHESSSSDDDNEKAAAQISPRVMYSACGSGVPEVKTILSGFVIRRFLGTYTLFAKTITLVLAIASGMALGKEGPYVHLATAVGNIASRFFPFIESNNLLKKQILSASASAGVALAFGSPLGGVLFILEEINHYLPSHHLFQIFFCAIISTLFLKFLNPYGTGNTVLFELKYNSDWSAIELLFFVGLGIAGGLFGASFVKFVQWWPKKFRTKKLIKDHPVFEVFCIALLTGLITFWNPYTKQAASELVLDLATPCGLKEIDGSLCPATPEQYIKEIGSLIFAFVVKVILTFVTFGLKVPCGIYVPSMVAGALYGRICAMLIQLFNLKYNLNIVDVSSVSTTTSVMRFICSSKSDHCVDMGIYSMISAGAFMAGVTRMNITLVIILFELTSSYTYVLPISISIAVANWAGGLLEKNSLYETMLIMNDYPFMSSETEAIDPFLTAGDIIHATDKIPTIEISRDLSDHDHDHANRLYLDVSESPYVPASLLQSKFILLVDQGLLDGCLPLIKNQVCVGLLFFSDLELCLDKLKGFCSEYEVVDEIYCKLLVSDGYDHRNNDTINMHERHNSAVVQNIQGGGNQMDYFSYGSIDNGVDYLVSEVLESFTNLTQYVDYSPIFINYDSELSFAHLIFDKIGNRVIVLLKNGHFYGVLHKKVLIDYCRRVT</sequence>
<dbReference type="PANTHER" id="PTHR45711">
    <property type="entry name" value="CHLORIDE CHANNEL PROTEIN"/>
    <property type="match status" value="1"/>
</dbReference>
<evidence type="ECO:0000256" key="4">
    <source>
        <dbReference type="ARBA" id="ARBA00022989"/>
    </source>
</evidence>
<feature type="transmembrane region" description="Helical" evidence="8">
    <location>
        <begin position="383"/>
        <end position="404"/>
    </location>
</feature>
<protein>
    <submittedName>
        <fullName evidence="9">Voltage-gated protein/chloride channel</fullName>
    </submittedName>
</protein>
<dbReference type="InterPro" id="IPR014743">
    <property type="entry name" value="Cl-channel_core"/>
</dbReference>
<name>A3LR12_PICST</name>
<keyword evidence="5" id="KW-0406">Ion transport</keyword>
<feature type="transmembrane region" description="Helical" evidence="8">
    <location>
        <begin position="566"/>
        <end position="591"/>
    </location>
</feature>
<feature type="transmembrane region" description="Helical" evidence="8">
    <location>
        <begin position="253"/>
        <end position="275"/>
    </location>
</feature>
<dbReference type="OMA" id="TDWVHDT"/>
<evidence type="ECO:0000313" key="9">
    <source>
        <dbReference type="EMBL" id="ABN65304.2"/>
    </source>
</evidence>
<keyword evidence="6 8" id="KW-0472">Membrane</keyword>
<evidence type="ECO:0000256" key="2">
    <source>
        <dbReference type="ARBA" id="ARBA00022448"/>
    </source>
</evidence>
<reference evidence="9 10" key="1">
    <citation type="journal article" date="2007" name="Nat. Biotechnol.">
        <title>Genome sequence of the lignocellulose-bioconverting and xylose-fermenting yeast Pichia stipitis.</title>
        <authorList>
            <person name="Jeffries T.W."/>
            <person name="Grigoriev I.V."/>
            <person name="Grimwood J."/>
            <person name="Laplaza J.M."/>
            <person name="Aerts A."/>
            <person name="Salamov A."/>
            <person name="Schmutz J."/>
            <person name="Lindquist E."/>
            <person name="Dehal P."/>
            <person name="Shapiro H."/>
            <person name="Jin Y.S."/>
            <person name="Passoth V."/>
            <person name="Richardson P.M."/>
        </authorList>
    </citation>
    <scope>NUCLEOTIDE SEQUENCE [LARGE SCALE GENOMIC DNA]</scope>
    <source>
        <strain evidence="10">ATCC 58785 / CBS 6054 / NBRC 10063 / NRRL Y-11545</strain>
    </source>
</reference>
<dbReference type="CDD" id="cd03684">
    <property type="entry name" value="ClC_3_like"/>
    <property type="match status" value="1"/>
</dbReference>
<evidence type="ECO:0000256" key="6">
    <source>
        <dbReference type="ARBA" id="ARBA00023136"/>
    </source>
</evidence>
<dbReference type="SUPFAM" id="SSF81340">
    <property type="entry name" value="Clc chloride channel"/>
    <property type="match status" value="1"/>
</dbReference>
<dbReference type="KEGG" id="pic:PICST_57787"/>
<keyword evidence="10" id="KW-1185">Reference proteome</keyword>
<dbReference type="RefSeq" id="XP_001383333.2">
    <property type="nucleotide sequence ID" value="XM_001383296.1"/>
</dbReference>
<feature type="non-terminal residue" evidence="9">
    <location>
        <position position="1"/>
    </location>
</feature>
<feature type="transmembrane region" description="Helical" evidence="8">
    <location>
        <begin position="508"/>
        <end position="529"/>
    </location>
</feature>
<feature type="transmembrane region" description="Helical" evidence="8">
    <location>
        <begin position="309"/>
        <end position="333"/>
    </location>
</feature>
<gene>
    <name evidence="9" type="primary">CLC3</name>
    <name evidence="9" type="ORF">PICST_57787</name>
</gene>
<dbReference type="GO" id="GO:0005769">
    <property type="term" value="C:early endosome"/>
    <property type="evidence" value="ECO:0007669"/>
    <property type="project" value="TreeGrafter"/>
</dbReference>
<dbReference type="Proteomes" id="UP000002258">
    <property type="component" value="Chromosome 3"/>
</dbReference>
<dbReference type="Pfam" id="PF00654">
    <property type="entry name" value="Voltage_CLC"/>
    <property type="match status" value="1"/>
</dbReference>
<feature type="transmembrane region" description="Helical" evidence="8">
    <location>
        <begin position="425"/>
        <end position="444"/>
    </location>
</feature>
<keyword evidence="7" id="KW-0868">Chloride</keyword>
<dbReference type="AlphaFoldDB" id="A3LR12"/>
<dbReference type="GeneID" id="4838321"/>
<dbReference type="eggNOG" id="KOG0475">
    <property type="taxonomic scope" value="Eukaryota"/>
</dbReference>
<accession>A3LR12</accession>
<dbReference type="InParanoid" id="A3LR12"/>
<feature type="transmembrane region" description="Helical" evidence="8">
    <location>
        <begin position="173"/>
        <end position="192"/>
    </location>
</feature>
<comment type="subcellular location">
    <subcellularLocation>
        <location evidence="1">Membrane</location>
        <topology evidence="1">Multi-pass membrane protein</topology>
    </subcellularLocation>
</comment>
<evidence type="ECO:0000256" key="5">
    <source>
        <dbReference type="ARBA" id="ARBA00023065"/>
    </source>
</evidence>
<evidence type="ECO:0000256" key="3">
    <source>
        <dbReference type="ARBA" id="ARBA00022692"/>
    </source>
</evidence>
<dbReference type="EMBL" id="CP000497">
    <property type="protein sequence ID" value="ABN65304.2"/>
    <property type="molecule type" value="Genomic_DNA"/>
</dbReference>
<dbReference type="PANTHER" id="PTHR45711:SF3">
    <property type="entry name" value="CLC CHANNEL"/>
    <property type="match status" value="1"/>
</dbReference>
<feature type="transmembrane region" description="Helical" evidence="8">
    <location>
        <begin position="345"/>
        <end position="363"/>
    </location>
</feature>
<keyword evidence="4 8" id="KW-1133">Transmembrane helix</keyword>
<feature type="transmembrane region" description="Helical" evidence="8">
    <location>
        <begin position="597"/>
        <end position="617"/>
    </location>
</feature>
<proteinExistence type="predicted"/>
<evidence type="ECO:0000256" key="1">
    <source>
        <dbReference type="ARBA" id="ARBA00004141"/>
    </source>
</evidence>
<dbReference type="GO" id="GO:0005247">
    <property type="term" value="F:voltage-gated chloride channel activity"/>
    <property type="evidence" value="ECO:0007669"/>
    <property type="project" value="TreeGrafter"/>
</dbReference>
<dbReference type="InterPro" id="IPR001807">
    <property type="entry name" value="ClC"/>
</dbReference>
<organism evidence="9 10">
    <name type="scientific">Scheffersomyces stipitis (strain ATCC 58785 / CBS 6054 / NBRC 10063 / NRRL Y-11545)</name>
    <name type="common">Yeast</name>
    <name type="synonym">Pichia stipitis</name>
    <dbReference type="NCBI Taxonomy" id="322104"/>
    <lineage>
        <taxon>Eukaryota</taxon>
        <taxon>Fungi</taxon>
        <taxon>Dikarya</taxon>
        <taxon>Ascomycota</taxon>
        <taxon>Saccharomycotina</taxon>
        <taxon>Pichiomycetes</taxon>
        <taxon>Debaryomycetaceae</taxon>
        <taxon>Scheffersomyces</taxon>
    </lineage>
</organism>
<dbReference type="PRINTS" id="PR00762">
    <property type="entry name" value="CLCHANNEL"/>
</dbReference>
<dbReference type="InterPro" id="IPR046342">
    <property type="entry name" value="CBS_dom_sf"/>
</dbReference>
<dbReference type="OrthoDB" id="44789at2759"/>
<dbReference type="Gene3D" id="1.10.3080.10">
    <property type="entry name" value="Clc chloride channel"/>
    <property type="match status" value="1"/>
</dbReference>
<keyword evidence="2" id="KW-0813">Transport</keyword>